<accession>A0ABD3PIT4</accession>
<dbReference type="Proteomes" id="UP001530400">
    <property type="component" value="Unassembled WGS sequence"/>
</dbReference>
<comment type="caution">
    <text evidence="1">The sequence shown here is derived from an EMBL/GenBank/DDBJ whole genome shotgun (WGS) entry which is preliminary data.</text>
</comment>
<evidence type="ECO:0008006" key="3">
    <source>
        <dbReference type="Google" id="ProtNLM"/>
    </source>
</evidence>
<evidence type="ECO:0000313" key="2">
    <source>
        <dbReference type="Proteomes" id="UP001530400"/>
    </source>
</evidence>
<dbReference type="AlphaFoldDB" id="A0ABD3PIT4"/>
<organism evidence="1 2">
    <name type="scientific">Cyclotella atomus</name>
    <dbReference type="NCBI Taxonomy" id="382360"/>
    <lineage>
        <taxon>Eukaryota</taxon>
        <taxon>Sar</taxon>
        <taxon>Stramenopiles</taxon>
        <taxon>Ochrophyta</taxon>
        <taxon>Bacillariophyta</taxon>
        <taxon>Coscinodiscophyceae</taxon>
        <taxon>Thalassiosirophycidae</taxon>
        <taxon>Stephanodiscales</taxon>
        <taxon>Stephanodiscaceae</taxon>
        <taxon>Cyclotella</taxon>
    </lineage>
</organism>
<protein>
    <recommendedName>
        <fullName evidence="3">Ribosomal protein S18</fullName>
    </recommendedName>
</protein>
<sequence>MDQFSVRIPRTNILRPKEKAPFIDYKQTKIKAYCKVLGERQNILRPKKNQVVKSKRQTRLKTFAVKK</sequence>
<evidence type="ECO:0000313" key="1">
    <source>
        <dbReference type="EMBL" id="KAL3787933.1"/>
    </source>
</evidence>
<dbReference type="EMBL" id="JALLPJ020000591">
    <property type="protein sequence ID" value="KAL3787933.1"/>
    <property type="molecule type" value="Genomic_DNA"/>
</dbReference>
<gene>
    <name evidence="1" type="ORF">ACHAWO_001082</name>
</gene>
<keyword evidence="2" id="KW-1185">Reference proteome</keyword>
<name>A0ABD3PIT4_9STRA</name>
<reference evidence="1 2" key="1">
    <citation type="submission" date="2024-10" db="EMBL/GenBank/DDBJ databases">
        <title>Updated reference genomes for cyclostephanoid diatoms.</title>
        <authorList>
            <person name="Roberts W.R."/>
            <person name="Alverson A.J."/>
        </authorList>
    </citation>
    <scope>NUCLEOTIDE SEQUENCE [LARGE SCALE GENOMIC DNA]</scope>
    <source>
        <strain evidence="1 2">AJA010-31</strain>
    </source>
</reference>
<proteinExistence type="predicted"/>